<organism evidence="1 2">
    <name type="scientific">Auriscalpium vulgare</name>
    <dbReference type="NCBI Taxonomy" id="40419"/>
    <lineage>
        <taxon>Eukaryota</taxon>
        <taxon>Fungi</taxon>
        <taxon>Dikarya</taxon>
        <taxon>Basidiomycota</taxon>
        <taxon>Agaricomycotina</taxon>
        <taxon>Agaricomycetes</taxon>
        <taxon>Russulales</taxon>
        <taxon>Auriscalpiaceae</taxon>
        <taxon>Auriscalpium</taxon>
    </lineage>
</organism>
<keyword evidence="2" id="KW-1185">Reference proteome</keyword>
<sequence length="131" mass="15407">MYGRQPRLPQDHVYKSIRAPPTDEEIERLQRRRLEHVQDLGKVRREANERAAARLEAEAEKRDDEYGERAIGVGDQLQTRNGYILRNLYNGARLRRYLPNSASNGDLWFASDDLKQKDTKEKARKRQQNDT</sequence>
<accession>A0ACB8R1I0</accession>
<proteinExistence type="predicted"/>
<reference evidence="1" key="1">
    <citation type="submission" date="2021-02" db="EMBL/GenBank/DDBJ databases">
        <authorList>
            <consortium name="DOE Joint Genome Institute"/>
            <person name="Ahrendt S."/>
            <person name="Looney B.P."/>
            <person name="Miyauchi S."/>
            <person name="Morin E."/>
            <person name="Drula E."/>
            <person name="Courty P.E."/>
            <person name="Chicoki N."/>
            <person name="Fauchery L."/>
            <person name="Kohler A."/>
            <person name="Kuo A."/>
            <person name="Labutti K."/>
            <person name="Pangilinan J."/>
            <person name="Lipzen A."/>
            <person name="Riley R."/>
            <person name="Andreopoulos W."/>
            <person name="He G."/>
            <person name="Johnson J."/>
            <person name="Barry K.W."/>
            <person name="Grigoriev I.V."/>
            <person name="Nagy L."/>
            <person name="Hibbett D."/>
            <person name="Henrissat B."/>
            <person name="Matheny P.B."/>
            <person name="Labbe J."/>
            <person name="Martin F."/>
        </authorList>
    </citation>
    <scope>NUCLEOTIDE SEQUENCE</scope>
    <source>
        <strain evidence="1">FP105234-sp</strain>
    </source>
</reference>
<dbReference type="Proteomes" id="UP000814033">
    <property type="component" value="Unassembled WGS sequence"/>
</dbReference>
<gene>
    <name evidence="1" type="ORF">FA95DRAFT_1568056</name>
</gene>
<dbReference type="EMBL" id="MU276722">
    <property type="protein sequence ID" value="KAI0037772.1"/>
    <property type="molecule type" value="Genomic_DNA"/>
</dbReference>
<name>A0ACB8R1I0_9AGAM</name>
<evidence type="ECO:0000313" key="2">
    <source>
        <dbReference type="Proteomes" id="UP000814033"/>
    </source>
</evidence>
<reference evidence="1" key="2">
    <citation type="journal article" date="2022" name="New Phytol.">
        <title>Evolutionary transition to the ectomycorrhizal habit in the genomes of a hyperdiverse lineage of mushroom-forming fungi.</title>
        <authorList>
            <person name="Looney B."/>
            <person name="Miyauchi S."/>
            <person name="Morin E."/>
            <person name="Drula E."/>
            <person name="Courty P.E."/>
            <person name="Kohler A."/>
            <person name="Kuo A."/>
            <person name="LaButti K."/>
            <person name="Pangilinan J."/>
            <person name="Lipzen A."/>
            <person name="Riley R."/>
            <person name="Andreopoulos W."/>
            <person name="He G."/>
            <person name="Johnson J."/>
            <person name="Nolan M."/>
            <person name="Tritt A."/>
            <person name="Barry K.W."/>
            <person name="Grigoriev I.V."/>
            <person name="Nagy L.G."/>
            <person name="Hibbett D."/>
            <person name="Henrissat B."/>
            <person name="Matheny P.B."/>
            <person name="Labbe J."/>
            <person name="Martin F.M."/>
        </authorList>
    </citation>
    <scope>NUCLEOTIDE SEQUENCE</scope>
    <source>
        <strain evidence="1">FP105234-sp</strain>
    </source>
</reference>
<evidence type="ECO:0000313" key="1">
    <source>
        <dbReference type="EMBL" id="KAI0037772.1"/>
    </source>
</evidence>
<protein>
    <submittedName>
        <fullName evidence="1">Uncharacterized protein</fullName>
    </submittedName>
</protein>
<comment type="caution">
    <text evidence="1">The sequence shown here is derived from an EMBL/GenBank/DDBJ whole genome shotgun (WGS) entry which is preliminary data.</text>
</comment>